<feature type="compositionally biased region" description="Low complexity" evidence="1">
    <location>
        <begin position="45"/>
        <end position="55"/>
    </location>
</feature>
<name>A0A0D9X9L5_9ORYZ</name>
<reference evidence="2" key="3">
    <citation type="submission" date="2015-04" db="UniProtKB">
        <authorList>
            <consortium name="EnsemblPlants"/>
        </authorList>
    </citation>
    <scope>IDENTIFICATION</scope>
</reference>
<dbReference type="HOGENOM" id="CLU_2925951_0_0_1"/>
<proteinExistence type="predicted"/>
<reference evidence="2 3" key="1">
    <citation type="submission" date="2012-08" db="EMBL/GenBank/DDBJ databases">
        <title>Oryza genome evolution.</title>
        <authorList>
            <person name="Wing R.A."/>
        </authorList>
    </citation>
    <scope>NUCLEOTIDE SEQUENCE</scope>
</reference>
<dbReference type="Gramene" id="LPERR08G16880.1">
    <property type="protein sequence ID" value="LPERR08G16880.1"/>
    <property type="gene ID" value="LPERR08G16880"/>
</dbReference>
<evidence type="ECO:0000313" key="3">
    <source>
        <dbReference type="Proteomes" id="UP000032180"/>
    </source>
</evidence>
<evidence type="ECO:0000256" key="1">
    <source>
        <dbReference type="SAM" id="MobiDB-lite"/>
    </source>
</evidence>
<organism evidence="2 3">
    <name type="scientific">Leersia perrieri</name>
    <dbReference type="NCBI Taxonomy" id="77586"/>
    <lineage>
        <taxon>Eukaryota</taxon>
        <taxon>Viridiplantae</taxon>
        <taxon>Streptophyta</taxon>
        <taxon>Embryophyta</taxon>
        <taxon>Tracheophyta</taxon>
        <taxon>Spermatophyta</taxon>
        <taxon>Magnoliopsida</taxon>
        <taxon>Liliopsida</taxon>
        <taxon>Poales</taxon>
        <taxon>Poaceae</taxon>
        <taxon>BOP clade</taxon>
        <taxon>Oryzoideae</taxon>
        <taxon>Oryzeae</taxon>
        <taxon>Oryzinae</taxon>
        <taxon>Leersia</taxon>
    </lineage>
</organism>
<protein>
    <submittedName>
        <fullName evidence="2">Uncharacterized protein</fullName>
    </submittedName>
</protein>
<dbReference type="AlphaFoldDB" id="A0A0D9X9L5"/>
<dbReference type="EnsemblPlants" id="LPERR08G16880.1">
    <property type="protein sequence ID" value="LPERR08G16880.1"/>
    <property type="gene ID" value="LPERR08G16880"/>
</dbReference>
<evidence type="ECO:0000313" key="2">
    <source>
        <dbReference type="EnsemblPlants" id="LPERR08G16880.1"/>
    </source>
</evidence>
<dbReference type="Proteomes" id="UP000032180">
    <property type="component" value="Chromosome 8"/>
</dbReference>
<keyword evidence="3" id="KW-1185">Reference proteome</keyword>
<accession>A0A0D9X9L5</accession>
<sequence>MVRLRRAAGFPFLPPFCLSSLPNKTRKTNPIQTLLQTQPFSSDSTAAATTATAAASPTRKQ</sequence>
<feature type="region of interest" description="Disordered" evidence="1">
    <location>
        <begin position="37"/>
        <end position="61"/>
    </location>
</feature>
<reference evidence="3" key="2">
    <citation type="submission" date="2013-12" db="EMBL/GenBank/DDBJ databases">
        <authorList>
            <person name="Yu Y."/>
            <person name="Lee S."/>
            <person name="de Baynast K."/>
            <person name="Wissotski M."/>
            <person name="Liu L."/>
            <person name="Talag J."/>
            <person name="Goicoechea J."/>
            <person name="Angelova A."/>
            <person name="Jetty R."/>
            <person name="Kudrna D."/>
            <person name="Golser W."/>
            <person name="Rivera L."/>
            <person name="Zhang J."/>
            <person name="Wing R."/>
        </authorList>
    </citation>
    <scope>NUCLEOTIDE SEQUENCE</scope>
</reference>